<dbReference type="RefSeq" id="WP_225250639.1">
    <property type="nucleotide sequence ID" value="NZ_JAIWIU010000067.1"/>
</dbReference>
<keyword evidence="3" id="KW-1185">Reference proteome</keyword>
<accession>A0ABS7YQY9</accession>
<evidence type="ECO:0000313" key="3">
    <source>
        <dbReference type="Proteomes" id="UP001199044"/>
    </source>
</evidence>
<dbReference type="PANTHER" id="PTHR22674:SF6">
    <property type="entry name" value="NTPASE KAP FAMILY P-LOOP DOMAIN-CONTAINING PROTEIN 1"/>
    <property type="match status" value="1"/>
</dbReference>
<reference evidence="3" key="1">
    <citation type="submission" date="2023-07" db="EMBL/GenBank/DDBJ databases">
        <title>Molecular identification of indigenous halophilic bacteria isolated from red sea cost, biodegradation of synthetic dyes and assessment of degraded metabolite toxicity.</title>
        <authorList>
            <person name="Chaieb K."/>
            <person name="Altayb H.N."/>
        </authorList>
    </citation>
    <scope>NUCLEOTIDE SEQUENCE [LARGE SCALE GENOMIC DNA]</scope>
    <source>
        <strain evidence="3">K20</strain>
    </source>
</reference>
<protein>
    <submittedName>
        <fullName evidence="2">KAP family NTPase</fullName>
    </submittedName>
</protein>
<dbReference type="NCBIfam" id="NF041923">
    <property type="entry name" value="QatA"/>
    <property type="match status" value="1"/>
</dbReference>
<evidence type="ECO:0000313" key="2">
    <source>
        <dbReference type="EMBL" id="MCA2016685.1"/>
    </source>
</evidence>
<dbReference type="InterPro" id="IPR011646">
    <property type="entry name" value="KAP_P-loop"/>
</dbReference>
<proteinExistence type="predicted"/>
<dbReference type="InterPro" id="IPR049673">
    <property type="entry name" value="QatA"/>
</dbReference>
<feature type="domain" description="KAP NTPase" evidence="1">
    <location>
        <begin position="15"/>
        <end position="379"/>
    </location>
</feature>
<dbReference type="Proteomes" id="UP001199044">
    <property type="component" value="Unassembled WGS sequence"/>
</dbReference>
<evidence type="ECO:0000259" key="1">
    <source>
        <dbReference type="Pfam" id="PF07693"/>
    </source>
</evidence>
<dbReference type="EMBL" id="JAIWIU010000067">
    <property type="protein sequence ID" value="MCA2016685.1"/>
    <property type="molecule type" value="Genomic_DNA"/>
</dbReference>
<gene>
    <name evidence="2" type="ORF">LDJ79_11230</name>
</gene>
<dbReference type="Gene3D" id="3.40.50.300">
    <property type="entry name" value="P-loop containing nucleotide triphosphate hydrolases"/>
    <property type="match status" value="1"/>
</dbReference>
<sequence length="629" mass="70448">MLWPDNESNVDLLNYQSISNAIVKLLSDQNRLPVSIGIHGDWGAGKSTVLSMIEDSYSGDDKTVCVRFNSWLYQGLEDAQTALMQKITTDLVKNRSAIEGFKEAADSFLKRVDWLKAAKKVANWGVTAVTGIPTPGSVQDLSNAIDALVTKAGSLNQDDIKSGLDELKTYIGSAEKKRVVTEITEFREEYNKLLKAAKIDRLVILVDDLDRCLPDTAIATMEAMKLFLFMPKTAFIIAADETMIEYSVRRHFPNLSEEVGGIAYTRNYLEKLIQIPFRIPALNENETSVYLSLLASQSICNDGSDEFKCVLEHAQTMLKEPWTKASISIEQFEEWTGKKLSGKEKELFFMASQIAPALNQGTKGNPRQIKRFLNAFMTRLLVAESAGYKDAIKENVLIKLMLLERFNPNAYEVLRLDCLSNPEGKPHSLKTLEDAGDNEAEHLAVSSNQKPVFDVEKDDWLGNWVSIEPQLSDVKLTPYFFLTREKVKFIGFSQGNELIERAIKLLSGDALVVASAQATIEQLSPDDADKLMDFLVTKIQSSASVTQTPDFYHGALLLSKCFKELQSKLLKGLVAIPENRIGAWAVSGWERVELGDDAKKELHELLKDWSESENKILARTSKQQLKRDK</sequence>
<dbReference type="Pfam" id="PF07693">
    <property type="entry name" value="KAP_NTPase"/>
    <property type="match status" value="1"/>
</dbReference>
<name>A0ABS7YQY9_9VIBR</name>
<dbReference type="InterPro" id="IPR052754">
    <property type="entry name" value="NTPase_KAP_P-loop"/>
</dbReference>
<organism evidence="2 3">
    <name type="scientific">Vibrio tritonius</name>
    <dbReference type="NCBI Taxonomy" id="1435069"/>
    <lineage>
        <taxon>Bacteria</taxon>
        <taxon>Pseudomonadati</taxon>
        <taxon>Pseudomonadota</taxon>
        <taxon>Gammaproteobacteria</taxon>
        <taxon>Vibrionales</taxon>
        <taxon>Vibrionaceae</taxon>
        <taxon>Vibrio</taxon>
    </lineage>
</organism>
<dbReference type="SUPFAM" id="SSF52540">
    <property type="entry name" value="P-loop containing nucleoside triphosphate hydrolases"/>
    <property type="match status" value="1"/>
</dbReference>
<comment type="caution">
    <text evidence="2">The sequence shown here is derived from an EMBL/GenBank/DDBJ whole genome shotgun (WGS) entry which is preliminary data.</text>
</comment>
<dbReference type="PANTHER" id="PTHR22674">
    <property type="entry name" value="NTPASE, KAP FAMILY P-LOOP DOMAIN-CONTAINING 1"/>
    <property type="match status" value="1"/>
</dbReference>
<dbReference type="InterPro" id="IPR027417">
    <property type="entry name" value="P-loop_NTPase"/>
</dbReference>